<accession>A0AAV7AYI1</accession>
<organism evidence="1 2">
    <name type="scientific">Engystomops pustulosus</name>
    <name type="common">Tungara frog</name>
    <name type="synonym">Physalaemus pustulosus</name>
    <dbReference type="NCBI Taxonomy" id="76066"/>
    <lineage>
        <taxon>Eukaryota</taxon>
        <taxon>Metazoa</taxon>
        <taxon>Chordata</taxon>
        <taxon>Craniata</taxon>
        <taxon>Vertebrata</taxon>
        <taxon>Euteleostomi</taxon>
        <taxon>Amphibia</taxon>
        <taxon>Batrachia</taxon>
        <taxon>Anura</taxon>
        <taxon>Neobatrachia</taxon>
        <taxon>Hyloidea</taxon>
        <taxon>Leptodactylidae</taxon>
        <taxon>Leiuperinae</taxon>
        <taxon>Engystomops</taxon>
    </lineage>
</organism>
<proteinExistence type="predicted"/>
<evidence type="ECO:0000313" key="2">
    <source>
        <dbReference type="Proteomes" id="UP000824782"/>
    </source>
</evidence>
<dbReference type="Proteomes" id="UP000824782">
    <property type="component" value="Unassembled WGS sequence"/>
</dbReference>
<gene>
    <name evidence="1" type="ORF">GDO81_012681</name>
</gene>
<dbReference type="AlphaFoldDB" id="A0AAV7AYI1"/>
<dbReference type="EMBL" id="WNYA01000006">
    <property type="protein sequence ID" value="KAG8565037.1"/>
    <property type="molecule type" value="Genomic_DNA"/>
</dbReference>
<comment type="caution">
    <text evidence="1">The sequence shown here is derived from an EMBL/GenBank/DDBJ whole genome shotgun (WGS) entry which is preliminary data.</text>
</comment>
<name>A0AAV7AYI1_ENGPU</name>
<protein>
    <submittedName>
        <fullName evidence="1">Uncharacterized protein</fullName>
    </submittedName>
</protein>
<evidence type="ECO:0000313" key="1">
    <source>
        <dbReference type="EMBL" id="KAG8565037.1"/>
    </source>
</evidence>
<reference evidence="1" key="1">
    <citation type="thesis" date="2020" institute="ProQuest LLC" country="789 East Eisenhower Parkway, Ann Arbor, MI, USA">
        <title>Comparative Genomics and Chromosome Evolution.</title>
        <authorList>
            <person name="Mudd A.B."/>
        </authorList>
    </citation>
    <scope>NUCLEOTIDE SEQUENCE</scope>
    <source>
        <strain evidence="1">237g6f4</strain>
        <tissue evidence="1">Blood</tissue>
    </source>
</reference>
<keyword evidence="2" id="KW-1185">Reference proteome</keyword>
<sequence length="117" mass="13770">MNGAENKFRSAWDGTKDSSVVKELLKNSSNKAYGTEVSTWDGEESAVVKDAVDYAEEAKYSTVIDEWDDEFDRGKTKKIKFRRDKWRNKNGFQSLQNRRNFWSVTQSRQFSRMAYKY</sequence>